<keyword evidence="2" id="KW-0378">Hydrolase</keyword>
<dbReference type="InterPro" id="IPR004860">
    <property type="entry name" value="LAGLIDADG_dom"/>
</dbReference>
<feature type="domain" description="Homing endonuclease LAGLIDADG" evidence="1">
    <location>
        <begin position="129"/>
        <end position="213"/>
    </location>
</feature>
<gene>
    <name evidence="2" type="primary">orf375</name>
</gene>
<evidence type="ECO:0000313" key="2">
    <source>
        <dbReference type="EMBL" id="UBU98554.1"/>
    </source>
</evidence>
<dbReference type="Pfam" id="PF00961">
    <property type="entry name" value="LAGLIDADG_1"/>
    <property type="match status" value="2"/>
</dbReference>
<dbReference type="SUPFAM" id="SSF55608">
    <property type="entry name" value="Homing endonucleases"/>
    <property type="match status" value="2"/>
</dbReference>
<geneLocation type="mitochondrion" evidence="2"/>
<keyword evidence="2" id="KW-0496">Mitochondrion</keyword>
<dbReference type="AlphaFoldDB" id="A0A8K1MEV4"/>
<keyword evidence="2" id="KW-0540">Nuclease</keyword>
<dbReference type="PANTHER" id="PTHR36181">
    <property type="entry name" value="INTRON-ENCODED ENDONUCLEASE AI3-RELATED"/>
    <property type="match status" value="1"/>
</dbReference>
<keyword evidence="2" id="KW-0255">Endonuclease</keyword>
<organism evidence="2">
    <name type="scientific">Morchella brunnea</name>
    <dbReference type="NCBI Taxonomy" id="1174671"/>
    <lineage>
        <taxon>Eukaryota</taxon>
        <taxon>Fungi</taxon>
        <taxon>Dikarya</taxon>
        <taxon>Ascomycota</taxon>
        <taxon>Pezizomycotina</taxon>
        <taxon>Pezizomycetes</taxon>
        <taxon>Pezizales</taxon>
        <taxon>Morchellaceae</taxon>
        <taxon>Morchella</taxon>
    </lineage>
</organism>
<dbReference type="PANTHER" id="PTHR36181:SF4">
    <property type="entry name" value="LAGLIDADG ENDONUCLEASE"/>
    <property type="match status" value="1"/>
</dbReference>
<protein>
    <submittedName>
        <fullName evidence="2">LAGLIDADG endonuclease</fullName>
    </submittedName>
</protein>
<dbReference type="InterPro" id="IPR027434">
    <property type="entry name" value="Homing_endonucl"/>
</dbReference>
<name>A0A8K1MEV4_9PEZI</name>
<proteinExistence type="predicted"/>
<dbReference type="RefSeq" id="YP_010218717.1">
    <property type="nucleotide sequence ID" value="NC_058917.1"/>
</dbReference>
<dbReference type="InterPro" id="IPR051289">
    <property type="entry name" value="LAGLIDADG_Endonuclease"/>
</dbReference>
<feature type="domain" description="Homing endonuclease LAGLIDADG" evidence="1">
    <location>
        <begin position="233"/>
        <end position="336"/>
    </location>
</feature>
<accession>A0A8K1MEV4</accession>
<evidence type="ECO:0000259" key="1">
    <source>
        <dbReference type="Pfam" id="PF00961"/>
    </source>
</evidence>
<reference evidence="2" key="1">
    <citation type="submission" date="2021-01" db="EMBL/GenBank/DDBJ databases">
        <authorList>
            <person name="Sun H.-H."/>
            <person name="Zhang S."/>
            <person name="Zhang Y.-J."/>
        </authorList>
    </citation>
    <scope>NUCLEOTIDE SEQUENCE</scope>
    <source>
        <strain evidence="2">CMM1</strain>
    </source>
</reference>
<dbReference type="EMBL" id="MW538937">
    <property type="protein sequence ID" value="UBU98554.1"/>
    <property type="molecule type" value="Genomic_DNA"/>
</dbReference>
<dbReference type="GO" id="GO:0005739">
    <property type="term" value="C:mitochondrion"/>
    <property type="evidence" value="ECO:0007669"/>
    <property type="project" value="UniProtKB-ARBA"/>
</dbReference>
<sequence>MVAFLYREVEVINFAVCWKSLMCIDTLYSENSIYFAQSAGNLCLTSLVFVMAILFVSLSTPKSKIWWVIKRTLVRFHTSAKSDKKGDDKKTDKRTSETTRETSFNFREFRAFTGLTPEVVSDAWLTWFIGFSEGDGAILTGHTNDRPRFVLTQKEISILNHVHETLGFGRVRTYGSFSRFLVDDKKGILALAHLFNGNLVLDKRKIQLNKWLDLLNITSITSNVLPLLSNAWLSGLIDAEGCFNVTLFKRKAMTLGYQVKLRFMIDQKDSLNTLLFIKNQWDMILSHRKLAGGDSSSMYRVETNSFVRVKPIIEYLNIFRLKTKKQISFDKWVSVHKLVCEESHLTEQGLNEIIKIKKEINLTNSITGKTGSKLA</sequence>
<dbReference type="GeneID" id="68665214"/>
<dbReference type="GO" id="GO:0004519">
    <property type="term" value="F:endonuclease activity"/>
    <property type="evidence" value="ECO:0007669"/>
    <property type="project" value="UniProtKB-KW"/>
</dbReference>
<dbReference type="Gene3D" id="3.10.28.10">
    <property type="entry name" value="Homing endonucleases"/>
    <property type="match status" value="2"/>
</dbReference>